<keyword evidence="2" id="KW-0812">Transmembrane</keyword>
<organism evidence="3 4">
    <name type="scientific">Thanatephorus cucumeris (strain AG1-IA)</name>
    <name type="common">Rice sheath blight fungus</name>
    <name type="synonym">Rhizoctonia solani</name>
    <dbReference type="NCBI Taxonomy" id="983506"/>
    <lineage>
        <taxon>Eukaryota</taxon>
        <taxon>Fungi</taxon>
        <taxon>Dikarya</taxon>
        <taxon>Basidiomycota</taxon>
        <taxon>Agaricomycotina</taxon>
        <taxon>Agaricomycetes</taxon>
        <taxon>Cantharellales</taxon>
        <taxon>Ceratobasidiaceae</taxon>
        <taxon>Rhizoctonia</taxon>
        <taxon>Rhizoctonia solani AG-1</taxon>
    </lineage>
</organism>
<comment type="caution">
    <text evidence="3">The sequence shown here is derived from an EMBL/GenBank/DDBJ whole genome shotgun (WGS) entry which is preliminary data.</text>
</comment>
<dbReference type="OrthoDB" id="1699231at2759"/>
<dbReference type="EMBL" id="AFRT01001100">
    <property type="protein sequence ID" value="ELU41240.1"/>
    <property type="molecule type" value="Genomic_DNA"/>
</dbReference>
<dbReference type="HOGENOM" id="CLU_746348_0_0_1"/>
<dbReference type="STRING" id="983506.L8WTD8"/>
<feature type="transmembrane region" description="Helical" evidence="2">
    <location>
        <begin position="152"/>
        <end position="177"/>
    </location>
</feature>
<feature type="transmembrane region" description="Helical" evidence="2">
    <location>
        <begin position="189"/>
        <end position="212"/>
    </location>
</feature>
<evidence type="ECO:0000313" key="4">
    <source>
        <dbReference type="Proteomes" id="UP000011668"/>
    </source>
</evidence>
<gene>
    <name evidence="3" type="ORF">AG1IA_04732</name>
</gene>
<dbReference type="Gene3D" id="1.20.1420.30">
    <property type="entry name" value="NCX, central ion-binding region"/>
    <property type="match status" value="1"/>
</dbReference>
<dbReference type="PANTHER" id="PTHR31503">
    <property type="entry name" value="VACUOLAR CALCIUM ION TRANSPORTER"/>
    <property type="match status" value="1"/>
</dbReference>
<dbReference type="AlphaFoldDB" id="L8WTD8"/>
<accession>L8WTD8</accession>
<evidence type="ECO:0000256" key="1">
    <source>
        <dbReference type="ARBA" id="ARBA00023065"/>
    </source>
</evidence>
<evidence type="ECO:0000313" key="3">
    <source>
        <dbReference type="EMBL" id="ELU41240.1"/>
    </source>
</evidence>
<proteinExistence type="predicted"/>
<feature type="transmembrane region" description="Helical" evidence="2">
    <location>
        <begin position="106"/>
        <end position="125"/>
    </location>
</feature>
<keyword evidence="1" id="KW-0406">Ion transport</keyword>
<feature type="transmembrane region" description="Helical" evidence="2">
    <location>
        <begin position="278"/>
        <end position="296"/>
    </location>
</feature>
<name>L8WTD8_THACA</name>
<reference evidence="3 4" key="1">
    <citation type="journal article" date="2013" name="Nat. Commun.">
        <title>The evolution and pathogenic mechanisms of the rice sheath blight pathogen.</title>
        <authorList>
            <person name="Zheng A."/>
            <person name="Lin R."/>
            <person name="Xu L."/>
            <person name="Qin P."/>
            <person name="Tang C."/>
            <person name="Ai P."/>
            <person name="Zhang D."/>
            <person name="Liu Y."/>
            <person name="Sun Z."/>
            <person name="Feng H."/>
            <person name="Wang Y."/>
            <person name="Chen Y."/>
            <person name="Liang X."/>
            <person name="Fu R."/>
            <person name="Li Q."/>
            <person name="Zhang J."/>
            <person name="Yu X."/>
            <person name="Xie Z."/>
            <person name="Ding L."/>
            <person name="Guan P."/>
            <person name="Tang J."/>
            <person name="Liang Y."/>
            <person name="Wang S."/>
            <person name="Deng Q."/>
            <person name="Li S."/>
            <person name="Zhu J."/>
            <person name="Wang L."/>
            <person name="Liu H."/>
            <person name="Li P."/>
        </authorList>
    </citation>
    <scope>NUCLEOTIDE SEQUENCE [LARGE SCALE GENOMIC DNA]</scope>
    <source>
        <strain evidence="4">AG-1 IA</strain>
    </source>
</reference>
<keyword evidence="2" id="KW-0472">Membrane</keyword>
<dbReference type="GO" id="GO:0000329">
    <property type="term" value="C:fungal-type vacuole membrane"/>
    <property type="evidence" value="ECO:0007669"/>
    <property type="project" value="TreeGrafter"/>
</dbReference>
<keyword evidence="2" id="KW-1133">Transmembrane helix</keyword>
<protein>
    <submittedName>
        <fullName evidence="3">Sodium/calcium exchanger protein domain-containing protein</fullName>
    </submittedName>
</protein>
<keyword evidence="4" id="KW-1185">Reference proteome</keyword>
<sequence>MRTRGAARARSQGCTVTLIHVTNESASTAVELISFCIYTPFCITYTRTPPGKRCLIVSPFAQVMVSRSLPLLSSRESDGSFFLSLERAIGYIIVGGEPGWAESTRFILLSTRFNAFLVCVPLAIISKKLEWDADLRFAFNEATGPISMRLNYTLGCLLSSSLGNAVEIIVGLAALLHGKILLDRRCKRLSFPHILGSILSNSVLVLGMSFLADAVMQRRVSKYTGKILHPPLLINDTAHDFGKHRLKHPSTPPIPNGTSAPTKTEVIDGSRYDGLLPLSHSAALILLALYIVYLFFQLRTHSDLFRPHYDDESVAEVEPSMSAISSAAWSVSLAGHDWANYTVLVKLIFHFDTGYLASPPPLISRQIGWIH</sequence>
<dbReference type="PANTHER" id="PTHR31503:SF22">
    <property type="entry name" value="VACUOLAR CALCIUM ION TRANSPORTER"/>
    <property type="match status" value="1"/>
</dbReference>
<dbReference type="InterPro" id="IPR044880">
    <property type="entry name" value="NCX_ion-bd_dom_sf"/>
</dbReference>
<dbReference type="GO" id="GO:0006874">
    <property type="term" value="P:intracellular calcium ion homeostasis"/>
    <property type="evidence" value="ECO:0007669"/>
    <property type="project" value="TreeGrafter"/>
</dbReference>
<dbReference type="InterPro" id="IPR004713">
    <property type="entry name" value="CaH_exchang"/>
</dbReference>
<dbReference type="GO" id="GO:0015369">
    <property type="term" value="F:calcium:proton antiporter activity"/>
    <property type="evidence" value="ECO:0007669"/>
    <property type="project" value="TreeGrafter"/>
</dbReference>
<dbReference type="Proteomes" id="UP000011668">
    <property type="component" value="Unassembled WGS sequence"/>
</dbReference>
<keyword evidence="1" id="KW-0813">Transport</keyword>
<evidence type="ECO:0000256" key="2">
    <source>
        <dbReference type="SAM" id="Phobius"/>
    </source>
</evidence>